<feature type="transmembrane region" description="Helical" evidence="2">
    <location>
        <begin position="560"/>
        <end position="579"/>
    </location>
</feature>
<dbReference type="PANTHER" id="PTHR32063">
    <property type="match status" value="1"/>
</dbReference>
<feature type="transmembrane region" description="Helical" evidence="2">
    <location>
        <begin position="982"/>
        <end position="1002"/>
    </location>
</feature>
<dbReference type="Gene3D" id="1.20.1640.10">
    <property type="entry name" value="Multidrug efflux transporter AcrB transmembrane domain"/>
    <property type="match status" value="3"/>
</dbReference>
<protein>
    <submittedName>
        <fullName evidence="3">Efflux RND transporter permease subunit</fullName>
    </submittedName>
</protein>
<feature type="transmembrane region" description="Helical" evidence="2">
    <location>
        <begin position="1054"/>
        <end position="1073"/>
    </location>
</feature>
<feature type="region of interest" description="Disordered" evidence="1">
    <location>
        <begin position="1180"/>
        <end position="1199"/>
    </location>
</feature>
<dbReference type="SUPFAM" id="SSF82866">
    <property type="entry name" value="Multidrug efflux transporter AcrB transmembrane domain"/>
    <property type="match status" value="2"/>
</dbReference>
<keyword evidence="2" id="KW-0812">Transmembrane</keyword>
<feature type="transmembrane region" description="Helical" evidence="2">
    <location>
        <begin position="431"/>
        <end position="451"/>
    </location>
</feature>
<dbReference type="GO" id="GO:0005886">
    <property type="term" value="C:plasma membrane"/>
    <property type="evidence" value="ECO:0007669"/>
    <property type="project" value="TreeGrafter"/>
</dbReference>
<feature type="transmembrane region" description="Helical" evidence="2">
    <location>
        <begin position="360"/>
        <end position="380"/>
    </location>
</feature>
<dbReference type="InterPro" id="IPR001036">
    <property type="entry name" value="Acrflvin-R"/>
</dbReference>
<dbReference type="EMBL" id="JAJUWU010000018">
    <property type="protein sequence ID" value="MCE7029719.1"/>
    <property type="molecule type" value="Genomic_DNA"/>
</dbReference>
<feature type="transmembrane region" description="Helical" evidence="2">
    <location>
        <begin position="463"/>
        <end position="488"/>
    </location>
</feature>
<keyword evidence="2" id="KW-0472">Membrane</keyword>
<feature type="transmembrane region" description="Helical" evidence="2">
    <location>
        <begin position="1085"/>
        <end position="1110"/>
    </location>
</feature>
<feature type="transmembrane region" description="Helical" evidence="2">
    <location>
        <begin position="334"/>
        <end position="353"/>
    </location>
</feature>
<evidence type="ECO:0000313" key="3">
    <source>
        <dbReference type="EMBL" id="MCE7029719.1"/>
    </source>
</evidence>
<sequence>MNFNISGWAIRHPVPPILLFVVLIALGLYSFFALPITRFPNIDVPVVSVAITQSGAAPSELETQVTKRVEDAIAGVSGVKHITSTITDGQSVTAAEFRLEIDTDRAVNDVKDAIAKIRMDLPRSVDEPIVQRIEVENQSIVTYAASSPGMTPEQLSWFVDDTVVRALQGLKGVGRVERMGGVEREIQVRLDPDRLAALGVTAATINEQLRSTNVDLSGGRGDFGGQEQAIRTLASADTVSGLAATRIALPGGREAKLADLGEVVDSWEEPRSFARLDGEPVVAFSIYRAKGASDTTVADTAAERIAELGVEHPDVSFAKIDDSVTYTYGNYESAMETLAEGAILAVIVVLFFLRDWRATLVAAITLPLAAIPTFGLMDLMGFSLNLVSLLAITLVTGILVDDAIVEIENIERHMSMGKPPYRASMEAADEIGLAVIAITATIMAVFAPVSFMGGIAGQYFKQFGLTVAIAVFFSLLVARLITPMLAAYFFKPHRHDGPGFWRLFLTRLLWFIPLWAVGAAALYTLAVLPDLGADSALRNLVQPLAADLPAMDFVTAREDAALLAAGLFGLAAVLAYLAMPHAPEGKVGPLTRAYTGFLRGTLHVFRIPTPFWRKGEDGKRRLLRFPFGMRWVTLAVGLGIFAGSIYAIQFLPTGFIPKEDASRIVVSLELPPGSTLETTRGITDEAVESIRELPEVRSVLVIGGSSPTGTLEVRRAALTVNLLRKHERTRSQGDLEPIIAAKLAAIPDVRAFYVNDRGERELSVGILGDDGEKVSEVAAKLESQMRKDPMFASPSAMASFARPEIRITPRFDVAADLGVTADQISQTVRVATIGDVGANLAKFNLGTRQIPIRVELEEDARADLATIRNLKVNTASGAAVPLETVAEIGFGRGPSTIDRYDRDRLVKVGTSMAPGYEIGQGSARIAELPAVKNMPAGVRLQEVGDAEIQGEVFAGFASAMVAGIMMVLVVLILLFGSFFVPITILAALPLSVAGVIGALLLTHTAVSMPVVIGILMLMGIVTKNTIMLVDFAVEREKHGMSQTEAIIDAGAKRARPIIMTTLAMAAGMLPAAMATGEGGEFRAPMAIAVIGGLLVSTVLSLVLIPSIYTLMDDLSHVTGRLFRWLLSPNQPHEGTGTAVVPAHGGATVMPWPHPAGPMPVAGPGSTFVYGPPAIYQIGTTKVRDEDEGGSPSRYPHAAE</sequence>
<feature type="transmembrane region" description="Helical" evidence="2">
    <location>
        <begin position="508"/>
        <end position="528"/>
    </location>
</feature>
<feature type="transmembrane region" description="Helical" evidence="2">
    <location>
        <begin position="629"/>
        <end position="648"/>
    </location>
</feature>
<organism evidence="3 4">
    <name type="scientific">Jiella avicenniae</name>
    <dbReference type="NCBI Taxonomy" id="2907202"/>
    <lineage>
        <taxon>Bacteria</taxon>
        <taxon>Pseudomonadati</taxon>
        <taxon>Pseudomonadota</taxon>
        <taxon>Alphaproteobacteria</taxon>
        <taxon>Hyphomicrobiales</taxon>
        <taxon>Aurantimonadaceae</taxon>
        <taxon>Jiella</taxon>
    </lineage>
</organism>
<reference evidence="3" key="1">
    <citation type="submission" date="2022-01" db="EMBL/GenBank/DDBJ databases">
        <title>Jiella avicenniae sp. nov., a novel endophytic bacterium isolated from bark of Avicennia marina.</title>
        <authorList>
            <person name="Tuo L."/>
        </authorList>
    </citation>
    <scope>NUCLEOTIDE SEQUENCE</scope>
    <source>
        <strain evidence="3">CBK1P-4</strain>
    </source>
</reference>
<dbReference type="AlphaFoldDB" id="A0A9X1P4N9"/>
<evidence type="ECO:0000313" key="4">
    <source>
        <dbReference type="Proteomes" id="UP001139035"/>
    </source>
</evidence>
<dbReference type="Proteomes" id="UP001139035">
    <property type="component" value="Unassembled WGS sequence"/>
</dbReference>
<feature type="transmembrane region" description="Helical" evidence="2">
    <location>
        <begin position="952"/>
        <end position="975"/>
    </location>
</feature>
<dbReference type="Gene3D" id="3.30.70.1320">
    <property type="entry name" value="Multidrug efflux transporter AcrB pore domain like"/>
    <property type="match status" value="1"/>
</dbReference>
<keyword evidence="4" id="KW-1185">Reference proteome</keyword>
<dbReference type="PANTHER" id="PTHR32063:SF77">
    <property type="entry name" value="ACR FAMILY TRANSPORT PROTEIN"/>
    <property type="match status" value="1"/>
</dbReference>
<feature type="transmembrane region" description="Helical" evidence="2">
    <location>
        <begin position="386"/>
        <end position="410"/>
    </location>
</feature>
<dbReference type="Gene3D" id="3.30.70.1440">
    <property type="entry name" value="Multidrug efflux transporter AcrB pore domain"/>
    <property type="match status" value="1"/>
</dbReference>
<dbReference type="RefSeq" id="WP_233720713.1">
    <property type="nucleotide sequence ID" value="NZ_JAJUWU010000018.1"/>
</dbReference>
<dbReference type="SUPFAM" id="SSF82693">
    <property type="entry name" value="Multidrug efflux transporter AcrB pore domain, PN1, PN2, PC1 and PC2 subdomains"/>
    <property type="match status" value="3"/>
</dbReference>
<evidence type="ECO:0000256" key="2">
    <source>
        <dbReference type="SAM" id="Phobius"/>
    </source>
</evidence>
<proteinExistence type="predicted"/>
<comment type="caution">
    <text evidence="3">The sequence shown here is derived from an EMBL/GenBank/DDBJ whole genome shotgun (WGS) entry which is preliminary data.</text>
</comment>
<name>A0A9X1P4N9_9HYPH</name>
<dbReference type="Gene3D" id="3.30.2090.10">
    <property type="entry name" value="Multidrug efflux transporter AcrB TolC docking domain, DN and DC subdomains"/>
    <property type="match status" value="2"/>
</dbReference>
<dbReference type="Gene3D" id="3.30.70.1430">
    <property type="entry name" value="Multidrug efflux transporter AcrB pore domain"/>
    <property type="match status" value="2"/>
</dbReference>
<dbReference type="InterPro" id="IPR027463">
    <property type="entry name" value="AcrB_DN_DC_subdom"/>
</dbReference>
<accession>A0A9X1P4N9</accession>
<keyword evidence="2" id="KW-1133">Transmembrane helix</keyword>
<evidence type="ECO:0000256" key="1">
    <source>
        <dbReference type="SAM" id="MobiDB-lite"/>
    </source>
</evidence>
<dbReference type="PRINTS" id="PR00702">
    <property type="entry name" value="ACRIFLAVINRP"/>
</dbReference>
<dbReference type="SUPFAM" id="SSF82714">
    <property type="entry name" value="Multidrug efflux transporter AcrB TolC docking domain, DN and DC subdomains"/>
    <property type="match status" value="2"/>
</dbReference>
<gene>
    <name evidence="3" type="ORF">LZD57_17160</name>
</gene>
<dbReference type="Pfam" id="PF00873">
    <property type="entry name" value="ACR_tran"/>
    <property type="match status" value="2"/>
</dbReference>
<feature type="transmembrane region" description="Helical" evidence="2">
    <location>
        <begin position="1008"/>
        <end position="1033"/>
    </location>
</feature>
<dbReference type="GO" id="GO:0042910">
    <property type="term" value="F:xenobiotic transmembrane transporter activity"/>
    <property type="evidence" value="ECO:0007669"/>
    <property type="project" value="TreeGrafter"/>
</dbReference>